<keyword evidence="2" id="KW-1185">Reference proteome</keyword>
<reference evidence="2" key="1">
    <citation type="journal article" date="2023" name="G3 (Bethesda)">
        <title>Genome assembly and association tests identify interacting loci associated with vigor, precocity, and sex in interspecific pistachio rootstocks.</title>
        <authorList>
            <person name="Palmer W."/>
            <person name="Jacygrad E."/>
            <person name="Sagayaradj S."/>
            <person name="Cavanaugh K."/>
            <person name="Han R."/>
            <person name="Bertier L."/>
            <person name="Beede B."/>
            <person name="Kafkas S."/>
            <person name="Golino D."/>
            <person name="Preece J."/>
            <person name="Michelmore R."/>
        </authorList>
    </citation>
    <scope>NUCLEOTIDE SEQUENCE [LARGE SCALE GENOMIC DNA]</scope>
</reference>
<comment type="caution">
    <text evidence="1">The sequence shown here is derived from an EMBL/GenBank/DDBJ whole genome shotgun (WGS) entry which is preliminary data.</text>
</comment>
<dbReference type="Proteomes" id="UP001163603">
    <property type="component" value="Chromosome 10"/>
</dbReference>
<evidence type="ECO:0000313" key="1">
    <source>
        <dbReference type="EMBL" id="KAJ0024137.1"/>
    </source>
</evidence>
<proteinExistence type="predicted"/>
<name>A0ACC0XU61_9ROSI</name>
<sequence length="163" mass="18693">MLLQIGVGISFVALLVSISWLYLVLKKRKLIKRKEKFFQQNGGFLLQRELSRGITGSFDKAKFKIFMEEELKKATSNFSEDRIVGRGGYGTNHIVNDENKEQLREMAELARRCLSVKGEERPPMREVAMELKGLRMMHKHPWDNAVNPEETGSLLCGTSEAYK</sequence>
<gene>
    <name evidence="1" type="ORF">Pint_08055</name>
</gene>
<evidence type="ECO:0000313" key="2">
    <source>
        <dbReference type="Proteomes" id="UP001163603"/>
    </source>
</evidence>
<protein>
    <submittedName>
        <fullName evidence="1">Uncharacterized protein</fullName>
    </submittedName>
</protein>
<organism evidence="1 2">
    <name type="scientific">Pistacia integerrima</name>
    <dbReference type="NCBI Taxonomy" id="434235"/>
    <lineage>
        <taxon>Eukaryota</taxon>
        <taxon>Viridiplantae</taxon>
        <taxon>Streptophyta</taxon>
        <taxon>Embryophyta</taxon>
        <taxon>Tracheophyta</taxon>
        <taxon>Spermatophyta</taxon>
        <taxon>Magnoliopsida</taxon>
        <taxon>eudicotyledons</taxon>
        <taxon>Gunneridae</taxon>
        <taxon>Pentapetalae</taxon>
        <taxon>rosids</taxon>
        <taxon>malvids</taxon>
        <taxon>Sapindales</taxon>
        <taxon>Anacardiaceae</taxon>
        <taxon>Pistacia</taxon>
    </lineage>
</organism>
<accession>A0ACC0XU61</accession>
<dbReference type="EMBL" id="CM047745">
    <property type="protein sequence ID" value="KAJ0024137.1"/>
    <property type="molecule type" value="Genomic_DNA"/>
</dbReference>